<reference evidence="9 10" key="1">
    <citation type="journal article" date="2016" name="Nat. Commun.">
        <title>Thousands of microbial genomes shed light on interconnected biogeochemical processes in an aquifer system.</title>
        <authorList>
            <person name="Anantharaman K."/>
            <person name="Brown C.T."/>
            <person name="Hug L.A."/>
            <person name="Sharon I."/>
            <person name="Castelle C.J."/>
            <person name="Probst A.J."/>
            <person name="Thomas B.C."/>
            <person name="Singh A."/>
            <person name="Wilkins M.J."/>
            <person name="Karaoz U."/>
            <person name="Brodie E.L."/>
            <person name="Williams K.H."/>
            <person name="Hubbard S.S."/>
            <person name="Banfield J.F."/>
        </authorList>
    </citation>
    <scope>NUCLEOTIDE SEQUENCE [LARGE SCALE GENOMIC DNA]</scope>
</reference>
<comment type="subcellular location">
    <subcellularLocation>
        <location evidence="1">Membrane</location>
        <topology evidence="1">Multi-pass membrane protein</topology>
    </subcellularLocation>
</comment>
<dbReference type="InterPro" id="IPR003362">
    <property type="entry name" value="Bact_transf"/>
</dbReference>
<comment type="caution">
    <text evidence="9">The sequence shown here is derived from an EMBL/GenBank/DDBJ whole genome shotgun (WGS) entry which is preliminary data.</text>
</comment>
<evidence type="ECO:0000256" key="2">
    <source>
        <dbReference type="ARBA" id="ARBA00006464"/>
    </source>
</evidence>
<gene>
    <name evidence="9" type="ORF">A3I33_01595</name>
</gene>
<feature type="transmembrane region" description="Helical" evidence="7">
    <location>
        <begin position="107"/>
        <end position="124"/>
    </location>
</feature>
<dbReference type="AlphaFoldDB" id="A0A1G1Z890"/>
<feature type="transmembrane region" description="Helical" evidence="7">
    <location>
        <begin position="74"/>
        <end position="95"/>
    </location>
</feature>
<dbReference type="Proteomes" id="UP000176544">
    <property type="component" value="Unassembled WGS sequence"/>
</dbReference>
<evidence type="ECO:0000313" key="10">
    <source>
        <dbReference type="Proteomes" id="UP000176544"/>
    </source>
</evidence>
<dbReference type="InterPro" id="IPR017475">
    <property type="entry name" value="EPS_sugar_tfrase"/>
</dbReference>
<sequence>MKNKLRKSVVLLGDIAGLYLALFLLMVLRYGPNWKTNWDIHLRPFSLTFMLWILILYGTYLYETRFLRFGIETLRAIGTAVAVSVIASITAFYIFPPGLIYPRRNMVLFAVIFTIMITLWRWSFYKAAGSKIKTNLIFIGGGKEVEELNEYFDNHIELGYNNKGEVGHLLENIETLKQKIKEDEVRLIVVNGREYERFAKHLFPLLASGATVIELGEFYERVTGKVSLETFSDLWFIKNLENINANVYRIAKKSMDTVIGALGTVLYLLLFTPIALIIKVDSPGRAIFKQKRVGKNNEEFMMYKFRTMKALGKDGSAEVNGAQWAREYDSRVTRVGNFLRSSRLDELPQFWNILRGDMSFVGPRPERPEFVEKLTHEIPYYNMRHLVRPGLTGWAQINFPYGDSVDDARAKLQYEIYYAKKLSIALDMAIILKTIRTVITRQGQ</sequence>
<keyword evidence="6 7" id="KW-0472">Membrane</keyword>
<dbReference type="NCBIfam" id="TIGR03025">
    <property type="entry name" value="EPS_sugtrans"/>
    <property type="match status" value="1"/>
</dbReference>
<dbReference type="GO" id="GO:0016020">
    <property type="term" value="C:membrane"/>
    <property type="evidence" value="ECO:0007669"/>
    <property type="project" value="UniProtKB-SubCell"/>
</dbReference>
<dbReference type="Pfam" id="PF02397">
    <property type="entry name" value="Bac_transf"/>
    <property type="match status" value="1"/>
</dbReference>
<dbReference type="GO" id="GO:0009242">
    <property type="term" value="P:colanic acid biosynthetic process"/>
    <property type="evidence" value="ECO:0007669"/>
    <property type="project" value="TreeGrafter"/>
</dbReference>
<evidence type="ECO:0000256" key="3">
    <source>
        <dbReference type="ARBA" id="ARBA00022679"/>
    </source>
</evidence>
<protein>
    <recommendedName>
        <fullName evidence="8">Bacterial sugar transferase domain-containing protein</fullName>
    </recommendedName>
</protein>
<name>A0A1G1Z890_9BACT</name>
<dbReference type="PANTHER" id="PTHR30576:SF21">
    <property type="entry name" value="UDP-GLUCOSE:UNDECAPRENYL-PHOSPHATE GLUCOSE-1-PHOSPHATE TRANSFERASE"/>
    <property type="match status" value="1"/>
</dbReference>
<comment type="similarity">
    <text evidence="2">Belongs to the bacterial sugar transferase family.</text>
</comment>
<keyword evidence="4 7" id="KW-0812">Transmembrane</keyword>
<dbReference type="EMBL" id="MHJA01000022">
    <property type="protein sequence ID" value="OGY60873.1"/>
    <property type="molecule type" value="Genomic_DNA"/>
</dbReference>
<feature type="transmembrane region" description="Helical" evidence="7">
    <location>
        <begin position="9"/>
        <end position="30"/>
    </location>
</feature>
<evidence type="ECO:0000256" key="5">
    <source>
        <dbReference type="ARBA" id="ARBA00022989"/>
    </source>
</evidence>
<dbReference type="GO" id="GO:0089702">
    <property type="term" value="F:undecaprenyl-phosphate glucose phosphotransferase activity"/>
    <property type="evidence" value="ECO:0007669"/>
    <property type="project" value="TreeGrafter"/>
</dbReference>
<dbReference type="STRING" id="1797692.A3I33_01595"/>
<evidence type="ECO:0000256" key="1">
    <source>
        <dbReference type="ARBA" id="ARBA00004141"/>
    </source>
</evidence>
<evidence type="ECO:0000256" key="4">
    <source>
        <dbReference type="ARBA" id="ARBA00022692"/>
    </source>
</evidence>
<organism evidence="9 10">
    <name type="scientific">Candidatus Colwellbacteria bacterium RIFCSPLOWO2_02_FULL_45_11</name>
    <dbReference type="NCBI Taxonomy" id="1797692"/>
    <lineage>
        <taxon>Bacteria</taxon>
        <taxon>Candidatus Colwelliibacteriota</taxon>
    </lineage>
</organism>
<accession>A0A1G1Z890</accession>
<evidence type="ECO:0000259" key="8">
    <source>
        <dbReference type="Pfam" id="PF02397"/>
    </source>
</evidence>
<proteinExistence type="inferred from homology"/>
<dbReference type="PANTHER" id="PTHR30576">
    <property type="entry name" value="COLANIC BIOSYNTHESIS UDP-GLUCOSE LIPID CARRIER TRANSFERASE"/>
    <property type="match status" value="1"/>
</dbReference>
<feature type="domain" description="Bacterial sugar transferase" evidence="8">
    <location>
        <begin position="252"/>
        <end position="439"/>
    </location>
</feature>
<keyword evidence="5 7" id="KW-1133">Transmembrane helix</keyword>
<evidence type="ECO:0000256" key="6">
    <source>
        <dbReference type="ARBA" id="ARBA00023136"/>
    </source>
</evidence>
<keyword evidence="3" id="KW-0808">Transferase</keyword>
<feature type="transmembrane region" description="Helical" evidence="7">
    <location>
        <begin position="258"/>
        <end position="278"/>
    </location>
</feature>
<feature type="transmembrane region" description="Helical" evidence="7">
    <location>
        <begin position="42"/>
        <end position="62"/>
    </location>
</feature>
<evidence type="ECO:0000256" key="7">
    <source>
        <dbReference type="SAM" id="Phobius"/>
    </source>
</evidence>
<evidence type="ECO:0000313" key="9">
    <source>
        <dbReference type="EMBL" id="OGY60873.1"/>
    </source>
</evidence>